<dbReference type="AlphaFoldDB" id="A0A6A5UC32"/>
<protein>
    <submittedName>
        <fullName evidence="3">Zn-dependent exopeptidase</fullName>
    </submittedName>
</protein>
<dbReference type="OrthoDB" id="4676at2759"/>
<dbReference type="InterPro" id="IPR002933">
    <property type="entry name" value="Peptidase_M20"/>
</dbReference>
<dbReference type="SUPFAM" id="SSF55031">
    <property type="entry name" value="Bacterial exopeptidase dimerisation domain"/>
    <property type="match status" value="1"/>
</dbReference>
<accession>A0A6A5UC32</accession>
<dbReference type="PANTHER" id="PTHR32494">
    <property type="entry name" value="ALLANTOATE DEIMINASE-RELATED"/>
    <property type="match status" value="1"/>
</dbReference>
<evidence type="ECO:0000256" key="1">
    <source>
        <dbReference type="ARBA" id="ARBA00006247"/>
    </source>
</evidence>
<dbReference type="InterPro" id="IPR036264">
    <property type="entry name" value="Bact_exopeptidase_dim_dom"/>
</dbReference>
<evidence type="ECO:0000313" key="4">
    <source>
        <dbReference type="Proteomes" id="UP000800035"/>
    </source>
</evidence>
<organism evidence="3 4">
    <name type="scientific">Byssothecium circinans</name>
    <dbReference type="NCBI Taxonomy" id="147558"/>
    <lineage>
        <taxon>Eukaryota</taxon>
        <taxon>Fungi</taxon>
        <taxon>Dikarya</taxon>
        <taxon>Ascomycota</taxon>
        <taxon>Pezizomycotina</taxon>
        <taxon>Dothideomycetes</taxon>
        <taxon>Pleosporomycetidae</taxon>
        <taxon>Pleosporales</taxon>
        <taxon>Massarineae</taxon>
        <taxon>Massarinaceae</taxon>
        <taxon>Byssothecium</taxon>
    </lineage>
</organism>
<proteinExistence type="inferred from homology"/>
<name>A0A6A5UC32_9PLEO</name>
<evidence type="ECO:0000256" key="2">
    <source>
        <dbReference type="ARBA" id="ARBA00022801"/>
    </source>
</evidence>
<comment type="similarity">
    <text evidence="1">Belongs to the peptidase M20A family.</text>
</comment>
<dbReference type="GO" id="GO:0016813">
    <property type="term" value="F:hydrolase activity, acting on carbon-nitrogen (but not peptide) bonds, in linear amidines"/>
    <property type="evidence" value="ECO:0007669"/>
    <property type="project" value="InterPro"/>
</dbReference>
<dbReference type="SUPFAM" id="SSF53187">
    <property type="entry name" value="Zn-dependent exopeptidases"/>
    <property type="match status" value="1"/>
</dbReference>
<keyword evidence="2" id="KW-0378">Hydrolase</keyword>
<dbReference type="InterPro" id="IPR010158">
    <property type="entry name" value="Amidase_Cbmase"/>
</dbReference>
<sequence>MASKLKFDGERPNEMPQKTRDWLVAERKSLGCEVKVDQMGNIFAIRPGSADRMPIAMGSHMDRQPAGGRYDGIHGIQAALEVLRTLDENNIITRCPIALIDWTNEEGARFPGATMASGVWSTKSSTGLEACWATQDKEGVLMKQALEDIGYLGETKCDYRENGLDIGVVTSVQGIKWFAVRVAGVEGHSGTTTPMPGGSDALVTTSRLITAVFDAALKTELAVATVGVIKSDTSNIRCSTDPVPFDGIISEEANGTSYTIQKTWGLPESVFHPNCIDAVRAAALQSMSEDQIMVMKSRACHDSAWTSRICPTSMIFVPSKEGISHSPNECTSPEHCSLGAQVLLDSVLFNDQRVKEGN</sequence>
<dbReference type="EMBL" id="ML976981">
    <property type="protein sequence ID" value="KAF1961352.1"/>
    <property type="molecule type" value="Genomic_DNA"/>
</dbReference>
<evidence type="ECO:0000313" key="3">
    <source>
        <dbReference type="EMBL" id="KAF1961352.1"/>
    </source>
</evidence>
<reference evidence="3" key="1">
    <citation type="journal article" date="2020" name="Stud. Mycol.">
        <title>101 Dothideomycetes genomes: a test case for predicting lifestyles and emergence of pathogens.</title>
        <authorList>
            <person name="Haridas S."/>
            <person name="Albert R."/>
            <person name="Binder M."/>
            <person name="Bloem J."/>
            <person name="Labutti K."/>
            <person name="Salamov A."/>
            <person name="Andreopoulos B."/>
            <person name="Baker S."/>
            <person name="Barry K."/>
            <person name="Bills G."/>
            <person name="Bluhm B."/>
            <person name="Cannon C."/>
            <person name="Castanera R."/>
            <person name="Culley D."/>
            <person name="Daum C."/>
            <person name="Ezra D."/>
            <person name="Gonzalez J."/>
            <person name="Henrissat B."/>
            <person name="Kuo A."/>
            <person name="Liang C."/>
            <person name="Lipzen A."/>
            <person name="Lutzoni F."/>
            <person name="Magnuson J."/>
            <person name="Mondo S."/>
            <person name="Nolan M."/>
            <person name="Ohm R."/>
            <person name="Pangilinan J."/>
            <person name="Park H.-J."/>
            <person name="Ramirez L."/>
            <person name="Alfaro M."/>
            <person name="Sun H."/>
            <person name="Tritt A."/>
            <person name="Yoshinaga Y."/>
            <person name="Zwiers L.-H."/>
            <person name="Turgeon B."/>
            <person name="Goodwin S."/>
            <person name="Spatafora J."/>
            <person name="Crous P."/>
            <person name="Grigoriev I."/>
        </authorList>
    </citation>
    <scope>NUCLEOTIDE SEQUENCE</scope>
    <source>
        <strain evidence="3">CBS 675.92</strain>
    </source>
</reference>
<keyword evidence="4" id="KW-1185">Reference proteome</keyword>
<dbReference type="Pfam" id="PF01546">
    <property type="entry name" value="Peptidase_M20"/>
    <property type="match status" value="1"/>
</dbReference>
<gene>
    <name evidence="3" type="ORF">CC80DRAFT_522807</name>
</gene>
<dbReference type="PANTHER" id="PTHR32494:SF20">
    <property type="entry name" value="PEPTIDASE M20 DIMERISATION DOMAIN-CONTAINING PROTEIN"/>
    <property type="match status" value="1"/>
</dbReference>
<dbReference type="Gene3D" id="3.40.630.10">
    <property type="entry name" value="Zn peptidases"/>
    <property type="match status" value="2"/>
</dbReference>
<dbReference type="Proteomes" id="UP000800035">
    <property type="component" value="Unassembled WGS sequence"/>
</dbReference>